<dbReference type="EMBL" id="ML996572">
    <property type="protein sequence ID" value="KAF2757957.1"/>
    <property type="molecule type" value="Genomic_DNA"/>
</dbReference>
<evidence type="ECO:0000313" key="2">
    <source>
        <dbReference type="EMBL" id="KAF2757957.1"/>
    </source>
</evidence>
<dbReference type="AlphaFoldDB" id="A0A6A6W8Q7"/>
<sequence length="94" mass="11246">MCLWSWSFFSPAYSHSNSHSSSTRQHKTRNHDIRIIHFSVFCLTGYAFFLFFFADVPLFLEMKASRTPLLKFTNAVLRWTKHDCRVALYYIHTY</sequence>
<evidence type="ECO:0000313" key="3">
    <source>
        <dbReference type="Proteomes" id="UP000799437"/>
    </source>
</evidence>
<reference evidence="2" key="1">
    <citation type="journal article" date="2020" name="Stud. Mycol.">
        <title>101 Dothideomycetes genomes: a test case for predicting lifestyles and emergence of pathogens.</title>
        <authorList>
            <person name="Haridas S."/>
            <person name="Albert R."/>
            <person name="Binder M."/>
            <person name="Bloem J."/>
            <person name="Labutti K."/>
            <person name="Salamov A."/>
            <person name="Andreopoulos B."/>
            <person name="Baker S."/>
            <person name="Barry K."/>
            <person name="Bills G."/>
            <person name="Bluhm B."/>
            <person name="Cannon C."/>
            <person name="Castanera R."/>
            <person name="Culley D."/>
            <person name="Daum C."/>
            <person name="Ezra D."/>
            <person name="Gonzalez J."/>
            <person name="Henrissat B."/>
            <person name="Kuo A."/>
            <person name="Liang C."/>
            <person name="Lipzen A."/>
            <person name="Lutzoni F."/>
            <person name="Magnuson J."/>
            <person name="Mondo S."/>
            <person name="Nolan M."/>
            <person name="Ohm R."/>
            <person name="Pangilinan J."/>
            <person name="Park H.-J."/>
            <person name="Ramirez L."/>
            <person name="Alfaro M."/>
            <person name="Sun H."/>
            <person name="Tritt A."/>
            <person name="Yoshinaga Y."/>
            <person name="Zwiers L.-H."/>
            <person name="Turgeon B."/>
            <person name="Goodwin S."/>
            <person name="Spatafora J."/>
            <person name="Crous P."/>
            <person name="Grigoriev I."/>
        </authorList>
    </citation>
    <scope>NUCLEOTIDE SEQUENCE</scope>
    <source>
        <strain evidence="2">CBS 121739</strain>
    </source>
</reference>
<gene>
    <name evidence="2" type="ORF">EJ05DRAFT_372967</name>
</gene>
<keyword evidence="3" id="KW-1185">Reference proteome</keyword>
<dbReference type="Proteomes" id="UP000799437">
    <property type="component" value="Unassembled WGS sequence"/>
</dbReference>
<name>A0A6A6W8Q7_9PEZI</name>
<organism evidence="2 3">
    <name type="scientific">Pseudovirgaria hyperparasitica</name>
    <dbReference type="NCBI Taxonomy" id="470096"/>
    <lineage>
        <taxon>Eukaryota</taxon>
        <taxon>Fungi</taxon>
        <taxon>Dikarya</taxon>
        <taxon>Ascomycota</taxon>
        <taxon>Pezizomycotina</taxon>
        <taxon>Dothideomycetes</taxon>
        <taxon>Dothideomycetes incertae sedis</taxon>
        <taxon>Acrospermales</taxon>
        <taxon>Acrospermaceae</taxon>
        <taxon>Pseudovirgaria</taxon>
    </lineage>
</organism>
<evidence type="ECO:0000256" key="1">
    <source>
        <dbReference type="SAM" id="Phobius"/>
    </source>
</evidence>
<dbReference type="GeneID" id="54482216"/>
<dbReference type="RefSeq" id="XP_033600408.1">
    <property type="nucleotide sequence ID" value="XM_033741162.1"/>
</dbReference>
<protein>
    <submittedName>
        <fullName evidence="2">Uncharacterized protein</fullName>
    </submittedName>
</protein>
<accession>A0A6A6W8Q7</accession>
<keyword evidence="1" id="KW-1133">Transmembrane helix</keyword>
<keyword evidence="1" id="KW-0472">Membrane</keyword>
<feature type="transmembrane region" description="Helical" evidence="1">
    <location>
        <begin position="38"/>
        <end position="60"/>
    </location>
</feature>
<proteinExistence type="predicted"/>
<keyword evidence="1" id="KW-0812">Transmembrane</keyword>